<evidence type="ECO:0000313" key="1">
    <source>
        <dbReference type="Proteomes" id="UP000887576"/>
    </source>
</evidence>
<proteinExistence type="predicted"/>
<sequence length="317" mass="36357">MTFSKTLKLSNGNEMPIFGLGTWQSSKEEVITAVKAAVKDGYRLIDTASVYLNEEAIGEALEELFKEGVVKREDLFITTKAWTTELVPEAQEPAIRESLRKLRLDYVDLYLAHMPTAFNADMSEQRKDISVEDIWKGFENLYEKKLTRAIGVSNWSPEQIERVQKVAKIPIHNQQVELHLYFQQKELQQVCKKHNITLTAYAPIGSPGRTKFVLPNGFRPDWRSGIGEPLENEFVLELAKKYSKTPAQVLLRHLMQNGIAVIPKSTNEKRIKENHQVFDFELTADEVEKLNNVPQGPRLFVQDFMIGHPEDAMKDER</sequence>
<dbReference type="Proteomes" id="UP000887576">
    <property type="component" value="Unplaced"/>
</dbReference>
<dbReference type="WBParaSite" id="JU765_v2.g18149.t1">
    <property type="protein sequence ID" value="JU765_v2.g18149.t1"/>
    <property type="gene ID" value="JU765_v2.g18149"/>
</dbReference>
<name>A0AC34QP24_9BILA</name>
<evidence type="ECO:0000313" key="2">
    <source>
        <dbReference type="WBParaSite" id="JU765_v2.g18149.t1"/>
    </source>
</evidence>
<accession>A0AC34QP24</accession>
<organism evidence="1 2">
    <name type="scientific">Panagrolaimus sp. JU765</name>
    <dbReference type="NCBI Taxonomy" id="591449"/>
    <lineage>
        <taxon>Eukaryota</taxon>
        <taxon>Metazoa</taxon>
        <taxon>Ecdysozoa</taxon>
        <taxon>Nematoda</taxon>
        <taxon>Chromadorea</taxon>
        <taxon>Rhabditida</taxon>
        <taxon>Tylenchina</taxon>
        <taxon>Panagrolaimomorpha</taxon>
        <taxon>Panagrolaimoidea</taxon>
        <taxon>Panagrolaimidae</taxon>
        <taxon>Panagrolaimus</taxon>
    </lineage>
</organism>
<reference evidence="2" key="1">
    <citation type="submission" date="2022-11" db="UniProtKB">
        <authorList>
            <consortium name="WormBaseParasite"/>
        </authorList>
    </citation>
    <scope>IDENTIFICATION</scope>
</reference>
<protein>
    <submittedName>
        <fullName evidence="2">NADP-dependent oxidoreductase domain-containing protein</fullName>
    </submittedName>
</protein>